<dbReference type="EMBL" id="JBBPBN010001644">
    <property type="protein sequence ID" value="KAK8477832.1"/>
    <property type="molecule type" value="Genomic_DNA"/>
</dbReference>
<keyword evidence="4" id="KW-1185">Reference proteome</keyword>
<dbReference type="Proteomes" id="UP001396334">
    <property type="component" value="Unassembled WGS sequence"/>
</dbReference>
<feature type="region of interest" description="Disordered" evidence="1">
    <location>
        <begin position="1"/>
        <end position="20"/>
    </location>
</feature>
<protein>
    <submittedName>
        <fullName evidence="3">Uncharacterized protein</fullName>
    </submittedName>
</protein>
<proteinExistence type="predicted"/>
<name>A0ABR1ZCT7_9ROSI</name>
<gene>
    <name evidence="3" type="ORF">V6N11_070963</name>
</gene>
<evidence type="ECO:0000313" key="3">
    <source>
        <dbReference type="EMBL" id="KAK8477832.1"/>
    </source>
</evidence>
<keyword evidence="2" id="KW-0812">Transmembrane</keyword>
<evidence type="ECO:0000313" key="4">
    <source>
        <dbReference type="Proteomes" id="UP001396334"/>
    </source>
</evidence>
<sequence length="112" mass="12222">MCRSSPSEGRHISPLPRVTTGLPMVFPMRIQLPSHHQHTNSSTKTPKAKHQKSTCNLQLLTIAYNSSEVKASKTPETKVIPQKKSGHRMGAGVVATIVFGLAFVVVLVMCVF</sequence>
<comment type="caution">
    <text evidence="3">The sequence shown here is derived from an EMBL/GenBank/DDBJ whole genome shotgun (WGS) entry which is preliminary data.</text>
</comment>
<keyword evidence="2" id="KW-0472">Membrane</keyword>
<reference evidence="3 4" key="1">
    <citation type="journal article" date="2024" name="G3 (Bethesda)">
        <title>Genome assembly of Hibiscus sabdariffa L. provides insights into metabolisms of medicinal natural products.</title>
        <authorList>
            <person name="Kim T."/>
        </authorList>
    </citation>
    <scope>NUCLEOTIDE SEQUENCE [LARGE SCALE GENOMIC DNA]</scope>
    <source>
        <strain evidence="3">TK-2024</strain>
        <tissue evidence="3">Old leaves</tissue>
    </source>
</reference>
<evidence type="ECO:0000256" key="2">
    <source>
        <dbReference type="SAM" id="Phobius"/>
    </source>
</evidence>
<feature type="transmembrane region" description="Helical" evidence="2">
    <location>
        <begin position="89"/>
        <end position="109"/>
    </location>
</feature>
<organism evidence="3 4">
    <name type="scientific">Hibiscus sabdariffa</name>
    <name type="common">roselle</name>
    <dbReference type="NCBI Taxonomy" id="183260"/>
    <lineage>
        <taxon>Eukaryota</taxon>
        <taxon>Viridiplantae</taxon>
        <taxon>Streptophyta</taxon>
        <taxon>Embryophyta</taxon>
        <taxon>Tracheophyta</taxon>
        <taxon>Spermatophyta</taxon>
        <taxon>Magnoliopsida</taxon>
        <taxon>eudicotyledons</taxon>
        <taxon>Gunneridae</taxon>
        <taxon>Pentapetalae</taxon>
        <taxon>rosids</taxon>
        <taxon>malvids</taxon>
        <taxon>Malvales</taxon>
        <taxon>Malvaceae</taxon>
        <taxon>Malvoideae</taxon>
        <taxon>Hibiscus</taxon>
    </lineage>
</organism>
<keyword evidence="2" id="KW-1133">Transmembrane helix</keyword>
<evidence type="ECO:0000256" key="1">
    <source>
        <dbReference type="SAM" id="MobiDB-lite"/>
    </source>
</evidence>
<accession>A0ABR1ZCT7</accession>